<dbReference type="EMBL" id="LVWI01000049">
    <property type="protein sequence ID" value="OKP84904.1"/>
    <property type="molecule type" value="Genomic_DNA"/>
</dbReference>
<dbReference type="PROSITE" id="PS51257">
    <property type="entry name" value="PROKAR_LIPOPROTEIN"/>
    <property type="match status" value="1"/>
</dbReference>
<gene>
    <name evidence="2" type="ORF">A3844_18330</name>
</gene>
<evidence type="ECO:0000256" key="1">
    <source>
        <dbReference type="SAM" id="SignalP"/>
    </source>
</evidence>
<accession>A0ABX3EKE6</accession>
<proteinExistence type="predicted"/>
<keyword evidence="3" id="KW-1185">Reference proteome</keyword>
<reference evidence="2 3" key="1">
    <citation type="submission" date="2016-03" db="EMBL/GenBank/DDBJ databases">
        <authorList>
            <person name="Sant'Anna F.H."/>
            <person name="Ambrosini A."/>
            <person name="Souza R."/>
            <person name="Bach E."/>
            <person name="Fernandes G."/>
            <person name="Balsanelli E."/>
            <person name="Baura V.A."/>
            <person name="Souza E.M."/>
            <person name="Passaglia L."/>
        </authorList>
    </citation>
    <scope>NUCLEOTIDE SEQUENCE [LARGE SCALE GENOMIC DNA]</scope>
    <source>
        <strain evidence="2 3">P26E</strain>
    </source>
</reference>
<dbReference type="RefSeq" id="WP_074087026.1">
    <property type="nucleotide sequence ID" value="NZ_LVWI01000049.1"/>
</dbReference>
<protein>
    <recommendedName>
        <fullName evidence="4">Lipoprotein</fullName>
    </recommendedName>
</protein>
<comment type="caution">
    <text evidence="2">The sequence shown here is derived from an EMBL/GenBank/DDBJ whole genome shotgun (WGS) entry which is preliminary data.</text>
</comment>
<evidence type="ECO:0008006" key="4">
    <source>
        <dbReference type="Google" id="ProtNLM"/>
    </source>
</evidence>
<organism evidence="2 3">
    <name type="scientific">Paenibacillus helianthi</name>
    <dbReference type="NCBI Taxonomy" id="1349432"/>
    <lineage>
        <taxon>Bacteria</taxon>
        <taxon>Bacillati</taxon>
        <taxon>Bacillota</taxon>
        <taxon>Bacilli</taxon>
        <taxon>Bacillales</taxon>
        <taxon>Paenibacillaceae</taxon>
        <taxon>Paenibacillus</taxon>
    </lineage>
</organism>
<dbReference type="Proteomes" id="UP000186058">
    <property type="component" value="Unassembled WGS sequence"/>
</dbReference>
<feature type="signal peptide" evidence="1">
    <location>
        <begin position="1"/>
        <end position="20"/>
    </location>
</feature>
<sequence>MKKKSLALIGIIVLSSSIFTACSSKKDDVSIAIEVARSYKMNELEANKPDNTREVTPQQIAEKEEAIKPLTTESYFNKQSASRGFVRGSRIALIKKTALKLENLSFTEKVDTGQSIDLSYTGELVFGEDMISLDGIVTLLKKGDTWKVNNDIYNSEDIMAIINTEIENSLSDNNGKN</sequence>
<name>A0ABX3EKE6_9BACL</name>
<evidence type="ECO:0000313" key="3">
    <source>
        <dbReference type="Proteomes" id="UP000186058"/>
    </source>
</evidence>
<feature type="chain" id="PRO_5047151343" description="Lipoprotein" evidence="1">
    <location>
        <begin position="21"/>
        <end position="177"/>
    </location>
</feature>
<evidence type="ECO:0000313" key="2">
    <source>
        <dbReference type="EMBL" id="OKP84904.1"/>
    </source>
</evidence>
<keyword evidence="1" id="KW-0732">Signal</keyword>